<dbReference type="PROSITE" id="PS50850">
    <property type="entry name" value="MFS"/>
    <property type="match status" value="1"/>
</dbReference>
<keyword evidence="2" id="KW-0813">Transport</keyword>
<feature type="transmembrane region" description="Helical" evidence="7">
    <location>
        <begin position="503"/>
        <end position="524"/>
    </location>
</feature>
<dbReference type="InterPro" id="IPR036259">
    <property type="entry name" value="MFS_trans_sf"/>
</dbReference>
<dbReference type="AlphaFoldDB" id="A0A2T9Z5N8"/>
<feature type="transmembrane region" description="Helical" evidence="7">
    <location>
        <begin position="134"/>
        <end position="156"/>
    </location>
</feature>
<evidence type="ECO:0000256" key="5">
    <source>
        <dbReference type="ARBA" id="ARBA00023136"/>
    </source>
</evidence>
<feature type="transmembrane region" description="Helical" evidence="7">
    <location>
        <begin position="261"/>
        <end position="280"/>
    </location>
</feature>
<dbReference type="EMBL" id="MBFT01000045">
    <property type="protein sequence ID" value="PVU99296.1"/>
    <property type="molecule type" value="Genomic_DNA"/>
</dbReference>
<dbReference type="STRING" id="61424.A0A2T9Z5N8"/>
<keyword evidence="5 7" id="KW-0472">Membrane</keyword>
<dbReference type="GO" id="GO:0005886">
    <property type="term" value="C:plasma membrane"/>
    <property type="evidence" value="ECO:0007669"/>
    <property type="project" value="TreeGrafter"/>
</dbReference>
<organism evidence="10 11">
    <name type="scientific">Furculomyces boomerangus</name>
    <dbReference type="NCBI Taxonomy" id="61424"/>
    <lineage>
        <taxon>Eukaryota</taxon>
        <taxon>Fungi</taxon>
        <taxon>Fungi incertae sedis</taxon>
        <taxon>Zoopagomycota</taxon>
        <taxon>Kickxellomycotina</taxon>
        <taxon>Harpellomycetes</taxon>
        <taxon>Harpellales</taxon>
        <taxon>Harpellaceae</taxon>
        <taxon>Furculomyces</taxon>
    </lineage>
</organism>
<evidence type="ECO:0000256" key="6">
    <source>
        <dbReference type="SAM" id="MobiDB-lite"/>
    </source>
</evidence>
<dbReference type="GO" id="GO:0012505">
    <property type="term" value="C:endomembrane system"/>
    <property type="evidence" value="ECO:0007669"/>
    <property type="project" value="UniProtKB-SubCell"/>
</dbReference>
<feature type="transmembrane region" description="Helical" evidence="7">
    <location>
        <begin position="336"/>
        <end position="355"/>
    </location>
</feature>
<comment type="subcellular location">
    <subcellularLocation>
        <location evidence="1">Endomembrane system</location>
        <topology evidence="1">Multi-pass membrane protein</topology>
    </subcellularLocation>
</comment>
<sequence length="535" mass="59354">MNSSDKQQAQDTRPQDLESPEKDEFSHEITLILRHKASTFALIALIATSVTSNINQTLVSSSFPAIGNYFNALNRVFWLSLGYMTISATSQPFFYPLIAIMGLKRFFLTSWILLAAPTILCIVGKNIWYVVFGYALSAFGGIGVSTCSSIIILSAAPRSRHKFFYGISSIVHSIGNMVGPLFGSSIVTRFTFRSVFILEMIFIVICFLVSVYILHGADDSKTKVSTWKQFDILGSVFLVISIPCLIILFNSITPGSIFGRSATISCAIIFLVCFGLFIFNEKKTKNLPIIPTELYQIRKMVLAYASVFLIGPRFVGSSYFVPLFSNIAKNLTSVQTGYLVSSFQAGSTIFGFIFYKFVKGQNMRPYMIGMYLFVLSPSIYECFLNRNTPTWSLFLCEVIAGFGISGVSLSSIIFIIANSPKKHRERYLSLFSFIITIGAAISSALMILIYSNILKSKIAIVRLNFPSYQTEISNALTNSKTIRSSSIPIELTNALIDAYSKSIATSMIYDAVFVSAGVLLIYLARDKKLQENVLD</sequence>
<evidence type="ECO:0000256" key="2">
    <source>
        <dbReference type="ARBA" id="ARBA00022448"/>
    </source>
</evidence>
<dbReference type="GO" id="GO:0022857">
    <property type="term" value="F:transmembrane transporter activity"/>
    <property type="evidence" value="ECO:0007669"/>
    <property type="project" value="InterPro"/>
</dbReference>
<dbReference type="EMBL" id="MBFT01000014">
    <property type="protein sequence ID" value="PVU99879.1"/>
    <property type="molecule type" value="Genomic_DNA"/>
</dbReference>
<feature type="region of interest" description="Disordered" evidence="6">
    <location>
        <begin position="1"/>
        <end position="23"/>
    </location>
</feature>
<feature type="compositionally biased region" description="Polar residues" evidence="6">
    <location>
        <begin position="1"/>
        <end position="12"/>
    </location>
</feature>
<feature type="transmembrane region" description="Helical" evidence="7">
    <location>
        <begin position="428"/>
        <end position="450"/>
    </location>
</feature>
<evidence type="ECO:0000313" key="11">
    <source>
        <dbReference type="Proteomes" id="UP000245699"/>
    </source>
</evidence>
<feature type="transmembrane region" description="Helical" evidence="7">
    <location>
        <begin position="301"/>
        <end position="324"/>
    </location>
</feature>
<feature type="transmembrane region" description="Helical" evidence="7">
    <location>
        <begin position="195"/>
        <end position="217"/>
    </location>
</feature>
<evidence type="ECO:0000259" key="8">
    <source>
        <dbReference type="PROSITE" id="PS50850"/>
    </source>
</evidence>
<dbReference type="PANTHER" id="PTHR23501">
    <property type="entry name" value="MAJOR FACILITATOR SUPERFAMILY"/>
    <property type="match status" value="1"/>
</dbReference>
<keyword evidence="4 7" id="KW-1133">Transmembrane helix</keyword>
<dbReference type="Proteomes" id="UP000245699">
    <property type="component" value="Unassembled WGS sequence"/>
</dbReference>
<accession>A0A2T9Z5N8</accession>
<feature type="transmembrane region" description="Helical" evidence="7">
    <location>
        <begin position="392"/>
        <end position="416"/>
    </location>
</feature>
<evidence type="ECO:0000256" key="4">
    <source>
        <dbReference type="ARBA" id="ARBA00022989"/>
    </source>
</evidence>
<feature type="transmembrane region" description="Helical" evidence="7">
    <location>
        <begin position="106"/>
        <end position="128"/>
    </location>
</feature>
<feature type="transmembrane region" description="Helical" evidence="7">
    <location>
        <begin position="76"/>
        <end position="94"/>
    </location>
</feature>
<feature type="transmembrane region" description="Helical" evidence="7">
    <location>
        <begin position="37"/>
        <end position="56"/>
    </location>
</feature>
<dbReference type="InterPro" id="IPR020846">
    <property type="entry name" value="MFS_dom"/>
</dbReference>
<reference evidence="10 11" key="1">
    <citation type="journal article" date="2018" name="MBio">
        <title>Comparative Genomics Reveals the Core Gene Toolbox for the Fungus-Insect Symbiosis.</title>
        <authorList>
            <person name="Wang Y."/>
            <person name="Stata M."/>
            <person name="Wang W."/>
            <person name="Stajich J.E."/>
            <person name="White M.M."/>
            <person name="Moncalvo J.M."/>
        </authorList>
    </citation>
    <scope>NUCLEOTIDE SEQUENCE [LARGE SCALE GENOMIC DNA]</scope>
    <source>
        <strain evidence="10 11">AUS-77-4</strain>
    </source>
</reference>
<feature type="compositionally biased region" description="Basic and acidic residues" evidence="6">
    <location>
        <begin position="13"/>
        <end position="23"/>
    </location>
</feature>
<feature type="transmembrane region" description="Helical" evidence="7">
    <location>
        <begin position="163"/>
        <end position="183"/>
    </location>
</feature>
<dbReference type="Gene3D" id="1.20.1250.20">
    <property type="entry name" value="MFS general substrate transporter like domains"/>
    <property type="match status" value="2"/>
</dbReference>
<protein>
    <recommendedName>
        <fullName evidence="8">Major facilitator superfamily (MFS) profile domain-containing protein</fullName>
    </recommendedName>
</protein>
<feature type="domain" description="Major facilitator superfamily (MFS) profile" evidence="8">
    <location>
        <begin position="41"/>
        <end position="528"/>
    </location>
</feature>
<keyword evidence="3 7" id="KW-0812">Transmembrane</keyword>
<keyword evidence="11" id="KW-1185">Reference proteome</keyword>
<evidence type="ECO:0000256" key="3">
    <source>
        <dbReference type="ARBA" id="ARBA00022692"/>
    </source>
</evidence>
<dbReference type="PANTHER" id="PTHR23501:SF191">
    <property type="entry name" value="VACUOLAR BASIC AMINO ACID TRANSPORTER 4"/>
    <property type="match status" value="1"/>
</dbReference>
<feature type="transmembrane region" description="Helical" evidence="7">
    <location>
        <begin position="229"/>
        <end position="249"/>
    </location>
</feature>
<name>A0A2T9Z5N8_9FUNG</name>
<dbReference type="SUPFAM" id="SSF103473">
    <property type="entry name" value="MFS general substrate transporter"/>
    <property type="match status" value="1"/>
</dbReference>
<dbReference type="Pfam" id="PF07690">
    <property type="entry name" value="MFS_1"/>
    <property type="match status" value="1"/>
</dbReference>
<evidence type="ECO:0000256" key="1">
    <source>
        <dbReference type="ARBA" id="ARBA00004127"/>
    </source>
</evidence>
<comment type="caution">
    <text evidence="10">The sequence shown here is derived from an EMBL/GenBank/DDBJ whole genome shotgun (WGS) entry which is preliminary data.</text>
</comment>
<evidence type="ECO:0000313" key="10">
    <source>
        <dbReference type="EMBL" id="PVU99879.1"/>
    </source>
</evidence>
<proteinExistence type="predicted"/>
<evidence type="ECO:0000256" key="7">
    <source>
        <dbReference type="SAM" id="Phobius"/>
    </source>
</evidence>
<dbReference type="InterPro" id="IPR011701">
    <property type="entry name" value="MFS"/>
</dbReference>
<dbReference type="OrthoDB" id="5141738at2759"/>
<feature type="transmembrane region" description="Helical" evidence="7">
    <location>
        <begin position="367"/>
        <end position="386"/>
    </location>
</feature>
<evidence type="ECO:0000313" key="9">
    <source>
        <dbReference type="EMBL" id="PVU99296.1"/>
    </source>
</evidence>
<gene>
    <name evidence="10" type="ORF">BB559_000324</name>
    <name evidence="9" type="ORF">BB559_000833</name>
</gene>